<dbReference type="SUPFAM" id="SSF82171">
    <property type="entry name" value="DPP6 N-terminal domain-like"/>
    <property type="match status" value="1"/>
</dbReference>
<dbReference type="PROSITE" id="PS51257">
    <property type="entry name" value="PROKAR_LIPOPROTEIN"/>
    <property type="match status" value="1"/>
</dbReference>
<proteinExistence type="predicted"/>
<gene>
    <name evidence="1" type="ORF">DFP98_11645</name>
</gene>
<keyword evidence="2" id="KW-1185">Reference proteome</keyword>
<evidence type="ECO:0000313" key="2">
    <source>
        <dbReference type="Proteomes" id="UP000256977"/>
    </source>
</evidence>
<sequence>MARRGILLLLMVVAILSACSPIKPEKANNDRVPIPLPEDVVSMAVLNRDGGVLREHREGVVLQRLLQGIKNARPSYIGDPEESGEGYELVVRGVKQNRTFAIQDMGKTNGWGVSVKLYASLPGEESGRAWGLSMEWMQLLLDPSAEKAEPELNVTVDEDSDRVILTANRDIDLQSVRDAVQASLLLRSDAASFAKPDYKMPDLRRIVVLFPDLPEGAEIQLLLNEVKSMDGERFSVHSSQDDGQVTIRQGRAWSGLRWVDTAGRTVHEHGFDAAALIQTQPYSEALDREILIYNRNGIVYRFFPESREIGDVTVQEWSNLNEGSYSDEGVGAIYSFAEPEEVEFYVAKGLKTVFRVNPSDGTKQSIYESKSPIYGMAASPDGKHIAVLADSDSDLGPSADLTIVDAQGKVESTFPKAAYIGHSNGWHLIYPIEWTDQDTVAVPLFGTSDFPSVRGKALYHYRQGLQSKEEASVLSEKALALLKSELGEEAASQVVRTLPEPHDEHARYYAVSLAGMGSYLIDLDSDKVTRLGTGEPIMWTSDRQVIVWHSTEGKSVSVASME</sequence>
<dbReference type="RefSeq" id="WP_116062353.1">
    <property type="nucleotide sequence ID" value="NZ_QRDZ01000016.1"/>
</dbReference>
<comment type="caution">
    <text evidence="1">The sequence shown here is derived from an EMBL/GenBank/DDBJ whole genome shotgun (WGS) entry which is preliminary data.</text>
</comment>
<name>A0A3D9JMB3_9BACL</name>
<organism evidence="1 2">
    <name type="scientific">Cohnella phaseoli</name>
    <dbReference type="NCBI Taxonomy" id="456490"/>
    <lineage>
        <taxon>Bacteria</taxon>
        <taxon>Bacillati</taxon>
        <taxon>Bacillota</taxon>
        <taxon>Bacilli</taxon>
        <taxon>Bacillales</taxon>
        <taxon>Paenibacillaceae</taxon>
        <taxon>Cohnella</taxon>
    </lineage>
</organism>
<evidence type="ECO:0000313" key="1">
    <source>
        <dbReference type="EMBL" id="RED75243.1"/>
    </source>
</evidence>
<protein>
    <submittedName>
        <fullName evidence="1">Uncharacterized protein</fullName>
    </submittedName>
</protein>
<dbReference type="Proteomes" id="UP000256977">
    <property type="component" value="Unassembled WGS sequence"/>
</dbReference>
<accession>A0A3D9JMB3</accession>
<dbReference type="OrthoDB" id="2612817at2"/>
<dbReference type="AlphaFoldDB" id="A0A3D9JMB3"/>
<reference evidence="1 2" key="1">
    <citation type="submission" date="2018-07" db="EMBL/GenBank/DDBJ databases">
        <title>Genomic Encyclopedia of Type Strains, Phase III (KMG-III): the genomes of soil and plant-associated and newly described type strains.</title>
        <authorList>
            <person name="Whitman W."/>
        </authorList>
    </citation>
    <scope>NUCLEOTIDE SEQUENCE [LARGE SCALE GENOMIC DNA]</scope>
    <source>
        <strain evidence="1 2">CECT 7287</strain>
    </source>
</reference>
<dbReference type="EMBL" id="QRDZ01000016">
    <property type="protein sequence ID" value="RED75243.1"/>
    <property type="molecule type" value="Genomic_DNA"/>
</dbReference>